<dbReference type="EMBL" id="KZ269983">
    <property type="protein sequence ID" value="OZC10866.1"/>
    <property type="molecule type" value="Genomic_DNA"/>
</dbReference>
<dbReference type="AlphaFoldDB" id="A0A238C149"/>
<gene>
    <name evidence="2" type="ORF">X798_02010</name>
</gene>
<protein>
    <submittedName>
        <fullName evidence="2">Uncharacterized protein</fullName>
    </submittedName>
</protein>
<evidence type="ECO:0000313" key="3">
    <source>
        <dbReference type="Proteomes" id="UP000242913"/>
    </source>
</evidence>
<dbReference type="Proteomes" id="UP000242913">
    <property type="component" value="Unassembled WGS sequence"/>
</dbReference>
<keyword evidence="3" id="KW-1185">Reference proteome</keyword>
<evidence type="ECO:0000313" key="2">
    <source>
        <dbReference type="EMBL" id="OZC10866.1"/>
    </source>
</evidence>
<accession>A0A238C149</accession>
<keyword evidence="1" id="KW-0175">Coiled coil</keyword>
<dbReference type="OrthoDB" id="7295108at2759"/>
<name>A0A238C149_9BILA</name>
<reference evidence="2 3" key="1">
    <citation type="submission" date="2015-12" db="EMBL/GenBank/DDBJ databases">
        <title>Draft genome of the nematode, Onchocerca flexuosa.</title>
        <authorList>
            <person name="Mitreva M."/>
        </authorList>
    </citation>
    <scope>NUCLEOTIDE SEQUENCE [LARGE SCALE GENOMIC DNA]</scope>
    <source>
        <strain evidence="2">Red Deer</strain>
    </source>
</reference>
<feature type="coiled-coil region" evidence="1">
    <location>
        <begin position="29"/>
        <end position="56"/>
    </location>
</feature>
<organism evidence="2 3">
    <name type="scientific">Onchocerca flexuosa</name>
    <dbReference type="NCBI Taxonomy" id="387005"/>
    <lineage>
        <taxon>Eukaryota</taxon>
        <taxon>Metazoa</taxon>
        <taxon>Ecdysozoa</taxon>
        <taxon>Nematoda</taxon>
        <taxon>Chromadorea</taxon>
        <taxon>Rhabditida</taxon>
        <taxon>Spirurina</taxon>
        <taxon>Spiruromorpha</taxon>
        <taxon>Filarioidea</taxon>
        <taxon>Onchocercidae</taxon>
        <taxon>Onchocerca</taxon>
    </lineage>
</organism>
<sequence length="84" mass="9728">MKKKRKSNEKIIKVTELTKRLMSSVNSDSITLRKEREEKKKEIELLTEAEERLTNTFKALSLGALQTNNSNFLNEISEPFLSLD</sequence>
<proteinExistence type="predicted"/>
<evidence type="ECO:0000256" key="1">
    <source>
        <dbReference type="SAM" id="Coils"/>
    </source>
</evidence>